<keyword evidence="5" id="KW-0238">DNA-binding</keyword>
<dbReference type="Pfam" id="PF00072">
    <property type="entry name" value="Response_reg"/>
    <property type="match status" value="1"/>
</dbReference>
<dbReference type="RefSeq" id="WP_089852918.1">
    <property type="nucleotide sequence ID" value="NZ_BJWJ01000002.1"/>
</dbReference>
<dbReference type="PROSITE" id="PS50110">
    <property type="entry name" value="RESPONSE_REGULATORY"/>
    <property type="match status" value="1"/>
</dbReference>
<dbReference type="InterPro" id="IPR011006">
    <property type="entry name" value="CheY-like_superfamily"/>
</dbReference>
<dbReference type="Proteomes" id="UP000199139">
    <property type="component" value="Unassembled WGS sequence"/>
</dbReference>
<dbReference type="Gene3D" id="3.40.50.2300">
    <property type="match status" value="1"/>
</dbReference>
<dbReference type="EMBL" id="BJWJ01000002">
    <property type="protein sequence ID" value="GEM03280.1"/>
    <property type="molecule type" value="Genomic_DNA"/>
</dbReference>
<dbReference type="Gene3D" id="2.40.50.1020">
    <property type="entry name" value="LytTr DNA-binding domain"/>
    <property type="match status" value="1"/>
</dbReference>
<dbReference type="SMART" id="SM00448">
    <property type="entry name" value="REC"/>
    <property type="match status" value="1"/>
</dbReference>
<organism evidence="5 6">
    <name type="scientific">Halolactibacillus miurensis</name>
    <dbReference type="NCBI Taxonomy" id="306541"/>
    <lineage>
        <taxon>Bacteria</taxon>
        <taxon>Bacillati</taxon>
        <taxon>Bacillota</taxon>
        <taxon>Bacilli</taxon>
        <taxon>Bacillales</taxon>
        <taxon>Bacillaceae</taxon>
        <taxon>Halolactibacillus</taxon>
    </lineage>
</organism>
<reference evidence="4 7" key="2">
    <citation type="submission" date="2019-07" db="EMBL/GenBank/DDBJ databases">
        <title>Whole genome shotgun sequence of Halolactibacillus miurensis NBRC 100873.</title>
        <authorList>
            <person name="Hosoyama A."/>
            <person name="Uohara A."/>
            <person name="Ohji S."/>
            <person name="Ichikawa N."/>
        </authorList>
    </citation>
    <scope>NUCLEOTIDE SEQUENCE [LARGE SCALE GENOMIC DNA]</scope>
    <source>
        <strain evidence="4 7">NBRC 100873</strain>
    </source>
</reference>
<dbReference type="SUPFAM" id="SSF52172">
    <property type="entry name" value="CheY-like"/>
    <property type="match status" value="1"/>
</dbReference>
<dbReference type="PANTHER" id="PTHR37299">
    <property type="entry name" value="TRANSCRIPTIONAL REGULATOR-RELATED"/>
    <property type="match status" value="1"/>
</dbReference>
<evidence type="ECO:0000259" key="2">
    <source>
        <dbReference type="PROSITE" id="PS50110"/>
    </source>
</evidence>
<dbReference type="Proteomes" id="UP000321773">
    <property type="component" value="Unassembled WGS sequence"/>
</dbReference>
<feature type="domain" description="HTH LytTR-type" evidence="3">
    <location>
        <begin position="131"/>
        <end position="201"/>
    </location>
</feature>
<dbReference type="OrthoDB" id="3190595at2"/>
<name>A0A1I6Q549_9BACI</name>
<dbReference type="Pfam" id="PF04397">
    <property type="entry name" value="LytTR"/>
    <property type="match status" value="1"/>
</dbReference>
<dbReference type="PANTHER" id="PTHR37299:SF1">
    <property type="entry name" value="STAGE 0 SPORULATION PROTEIN A HOMOLOG"/>
    <property type="match status" value="1"/>
</dbReference>
<evidence type="ECO:0000313" key="6">
    <source>
        <dbReference type="Proteomes" id="UP000199139"/>
    </source>
</evidence>
<feature type="modified residue" description="4-aspartylphosphate" evidence="1">
    <location>
        <position position="57"/>
    </location>
</feature>
<reference evidence="5 6" key="1">
    <citation type="submission" date="2016-10" db="EMBL/GenBank/DDBJ databases">
        <authorList>
            <person name="de Groot N.N."/>
        </authorList>
    </citation>
    <scope>NUCLEOTIDE SEQUENCE [LARGE SCALE GENOMIC DNA]</scope>
    <source>
        <strain evidence="5 6">DSM 17074</strain>
    </source>
</reference>
<keyword evidence="7" id="KW-1185">Reference proteome</keyword>
<dbReference type="EMBL" id="FPAI01000003">
    <property type="protein sequence ID" value="SFS47573.1"/>
    <property type="molecule type" value="Genomic_DNA"/>
</dbReference>
<dbReference type="InterPro" id="IPR046947">
    <property type="entry name" value="LytR-like"/>
</dbReference>
<feature type="domain" description="Response regulatory" evidence="2">
    <location>
        <begin position="3"/>
        <end position="120"/>
    </location>
</feature>
<dbReference type="GO" id="GO:0003677">
    <property type="term" value="F:DNA binding"/>
    <property type="evidence" value="ECO:0007669"/>
    <property type="project" value="UniProtKB-KW"/>
</dbReference>
<evidence type="ECO:0000313" key="4">
    <source>
        <dbReference type="EMBL" id="GEM03280.1"/>
    </source>
</evidence>
<evidence type="ECO:0000256" key="1">
    <source>
        <dbReference type="PROSITE-ProRule" id="PRU00169"/>
    </source>
</evidence>
<accession>A0A1I6Q549</accession>
<gene>
    <name evidence="4" type="ORF">HMI01_02680</name>
    <name evidence="5" type="ORF">SAMN05421668_103104</name>
</gene>
<dbReference type="GO" id="GO:0000156">
    <property type="term" value="F:phosphorelay response regulator activity"/>
    <property type="evidence" value="ECO:0007669"/>
    <property type="project" value="InterPro"/>
</dbReference>
<sequence length="236" mass="27536">MVKVAIVEDETLYHEQLEAFLTTFKEEQHQPLEWSIYTDGDQFIDHYTSQFDIIFLDIQMPLMDGMTVAEEIRKVDQHVIIIFITNMTQYAIKGYAVDALDYVLKPINYFAFKERLLKALERLELKKSRFITIKVKGGVVRLELKDLYYIESQGHQLLFHTIDGIIESTGAIKHYEEVLKGDGFYRIHKGFMVNLNYVQGINDPFVVMKTTELPMGRTKKKGFLDTLTKHWGDQSI</sequence>
<evidence type="ECO:0000313" key="7">
    <source>
        <dbReference type="Proteomes" id="UP000321773"/>
    </source>
</evidence>
<proteinExistence type="predicted"/>
<dbReference type="SMART" id="SM00850">
    <property type="entry name" value="LytTR"/>
    <property type="match status" value="1"/>
</dbReference>
<dbReference type="PROSITE" id="PS50930">
    <property type="entry name" value="HTH_LYTTR"/>
    <property type="match status" value="1"/>
</dbReference>
<dbReference type="InterPro" id="IPR007492">
    <property type="entry name" value="LytTR_DNA-bd_dom"/>
</dbReference>
<dbReference type="AlphaFoldDB" id="A0A1I6Q549"/>
<dbReference type="InterPro" id="IPR001789">
    <property type="entry name" value="Sig_transdc_resp-reg_receiver"/>
</dbReference>
<evidence type="ECO:0000313" key="5">
    <source>
        <dbReference type="EMBL" id="SFS47573.1"/>
    </source>
</evidence>
<keyword evidence="1" id="KW-0597">Phosphoprotein</keyword>
<evidence type="ECO:0000259" key="3">
    <source>
        <dbReference type="PROSITE" id="PS50930"/>
    </source>
</evidence>
<protein>
    <submittedName>
        <fullName evidence="4 5">DNA-binding response regulator</fullName>
    </submittedName>
</protein>
<dbReference type="STRING" id="306541.SAMN05421668_103104"/>